<dbReference type="PANTHER" id="PTHR13318:SF265">
    <property type="entry name" value="F-BOX DOMAIN-CONTAINING PROTEIN"/>
    <property type="match status" value="1"/>
</dbReference>
<dbReference type="OrthoDB" id="775260at2759"/>
<gene>
    <name evidence="5" type="ORF">MUK42_14648</name>
</gene>
<dbReference type="InterPro" id="IPR011705">
    <property type="entry name" value="BACK"/>
</dbReference>
<name>A0A9E7IA82_9LILI</name>
<accession>A0A9E7IA82</accession>
<dbReference type="InterPro" id="IPR032675">
    <property type="entry name" value="LRR_dom_sf"/>
</dbReference>
<evidence type="ECO:0000313" key="6">
    <source>
        <dbReference type="Proteomes" id="UP001055439"/>
    </source>
</evidence>
<sequence>MASATTDGDDVVLELIDPSAVQNELRPEKVTSISTSGVESWNLGLLLQSPSVKVRANRNRQVVFTDQLVEQSAYFRGLLCGSFSESSLAHVSIQWNLEALVHVLQFIHGFQLHITSNNFLLILEAALYFGVERLLLECESWFQRMTLAEGQQIPMDTVIEAWNFGLEQGVGFVPELCKGYLARNFVAASRCIDKPCCYANKLQKKAWVTSSSSFPDIPYDLLHSCIEHPLLTLDSERHLCEALLIWLSNNRRSSQCSSDDSKFDILRKVRIALLPLEFAAGLRRDFSQLGEEAICTILDLMKDSFSIILAALVGDKLDNFRIRLTEYSEKISLAGCIHITALFLFLMVLPSDLDMTAKKRMVLSELDNSTANNRYVLGKSLMTMSYKSVREMDISKCPKLHFGSAVKWLLLAFPSLSILRASYCSQLKIEDLYCLLQKFPMITEVDMTVDTSPFLLAKVSVISTSIDKYRVASTTPYAILEENSLLLDVAKASLENLAMSNISKLTLEGRNDINDLDLMKISALCGSLSYLSIKGCTMVTDMGISKLISKCIHIKSLILSYTSFGKSSVGVLCSDLLSTSNFTEDSNHKYSCTMAFRLQQLHIDGCKGIDQNSISQLMCHTYMLKILMLRETTVTDDALYDFLGSFLESLDVSETMVSMQALTSIVRRNPGIRCLKATGCTKLNQHDTSDLASAVIANYKGYLFELTQHCILEEVAFGWGFSILSVEELVPLSRLRCITIGLGASPGHHVLCMLPKMCPLLESVILIFQVISDSIFRSIQESLKNLKVLRLCCCLGDLTSFACKISMPQLRVLRLEWVTPWMTNNDLAVLTKNCPNVVEFSLSGCKLLDSASQEIISNGWPGLTFIHLEECGKITLDGVSFLFNCIAIEDFLLRHNGKGIERNFIYQAASKLPLLRKLALDLCDACEGGFDSPSHAERCFLSTVTISRCKSQKCAFDSQTMEAFRSVHKETIVIEWDCKEARTTVVKERI</sequence>
<dbReference type="AlphaFoldDB" id="A0A9E7IA82"/>
<comment type="pathway">
    <text evidence="2">Protein modification; protein ubiquitination.</text>
</comment>
<dbReference type="SUPFAM" id="SSF54695">
    <property type="entry name" value="POZ domain"/>
    <property type="match status" value="1"/>
</dbReference>
<feature type="domain" description="BTB" evidence="3">
    <location>
        <begin position="68"/>
        <end position="142"/>
    </location>
</feature>
<dbReference type="SMART" id="SM00367">
    <property type="entry name" value="LRR_CC"/>
    <property type="match status" value="4"/>
</dbReference>
<dbReference type="InterPro" id="IPR011333">
    <property type="entry name" value="SKP1/BTB/POZ_sf"/>
</dbReference>
<organism evidence="5 6">
    <name type="scientific">Musa troglodytarum</name>
    <name type="common">fe'i banana</name>
    <dbReference type="NCBI Taxonomy" id="320322"/>
    <lineage>
        <taxon>Eukaryota</taxon>
        <taxon>Viridiplantae</taxon>
        <taxon>Streptophyta</taxon>
        <taxon>Embryophyta</taxon>
        <taxon>Tracheophyta</taxon>
        <taxon>Spermatophyta</taxon>
        <taxon>Magnoliopsida</taxon>
        <taxon>Liliopsida</taxon>
        <taxon>Zingiberales</taxon>
        <taxon>Musaceae</taxon>
        <taxon>Musa</taxon>
    </lineage>
</organism>
<dbReference type="Proteomes" id="UP001055439">
    <property type="component" value="Chromosome 9"/>
</dbReference>
<feature type="domain" description="BACK" evidence="4">
    <location>
        <begin position="208"/>
        <end position="278"/>
    </location>
</feature>
<keyword evidence="6" id="KW-1185">Reference proteome</keyword>
<evidence type="ECO:0000313" key="5">
    <source>
        <dbReference type="EMBL" id="URE49020.1"/>
    </source>
</evidence>
<dbReference type="InterPro" id="IPR000210">
    <property type="entry name" value="BTB/POZ_dom"/>
</dbReference>
<dbReference type="EMBL" id="CP097511">
    <property type="protein sequence ID" value="URE49022.1"/>
    <property type="molecule type" value="Genomic_DNA"/>
</dbReference>
<dbReference type="GO" id="GO:0019005">
    <property type="term" value="C:SCF ubiquitin ligase complex"/>
    <property type="evidence" value="ECO:0007669"/>
    <property type="project" value="TreeGrafter"/>
</dbReference>
<dbReference type="Gene3D" id="3.80.10.10">
    <property type="entry name" value="Ribonuclease Inhibitor"/>
    <property type="match status" value="2"/>
</dbReference>
<dbReference type="Pfam" id="PF00651">
    <property type="entry name" value="BTB"/>
    <property type="match status" value="1"/>
</dbReference>
<dbReference type="GO" id="GO:0031146">
    <property type="term" value="P:SCF-dependent proteasomal ubiquitin-dependent protein catabolic process"/>
    <property type="evidence" value="ECO:0007669"/>
    <property type="project" value="TreeGrafter"/>
</dbReference>
<dbReference type="PANTHER" id="PTHR13318">
    <property type="entry name" value="PARTNER OF PAIRED, ISOFORM B-RELATED"/>
    <property type="match status" value="1"/>
</dbReference>
<dbReference type="EMBL" id="CP097511">
    <property type="protein sequence ID" value="URE49020.1"/>
    <property type="molecule type" value="Genomic_DNA"/>
</dbReference>
<dbReference type="CDD" id="cd18186">
    <property type="entry name" value="BTB_POZ_ZBTB_KLHL-like"/>
    <property type="match status" value="1"/>
</dbReference>
<dbReference type="SUPFAM" id="SSF52047">
    <property type="entry name" value="RNI-like"/>
    <property type="match status" value="1"/>
</dbReference>
<protein>
    <submittedName>
        <fullName evidence="5">BTB POZ domain-containing protein</fullName>
    </submittedName>
</protein>
<dbReference type="InterPro" id="IPR006553">
    <property type="entry name" value="Leu-rich_rpt_Cys-con_subtyp"/>
</dbReference>
<reference evidence="5" key="1">
    <citation type="submission" date="2022-05" db="EMBL/GenBank/DDBJ databases">
        <title>The Musa troglodytarum L. genome provides insights into the mechanism of non-climacteric behaviour and enrichment of carotenoids.</title>
        <authorList>
            <person name="Wang J."/>
        </authorList>
    </citation>
    <scope>NUCLEOTIDE SEQUENCE</scope>
    <source>
        <tissue evidence="5">Leaf</tissue>
    </source>
</reference>
<evidence type="ECO:0000259" key="4">
    <source>
        <dbReference type="Pfam" id="PF07707"/>
    </source>
</evidence>
<comment type="function">
    <text evidence="1">May act as a substrate-specific adapter of an E3 ubiquitin-protein ligase complex (CUL3-RBX1-BTB) which mediates the ubiquitination and subsequent proteasomal degradation of target proteins.</text>
</comment>
<dbReference type="Gene3D" id="1.25.40.420">
    <property type="match status" value="1"/>
</dbReference>
<evidence type="ECO:0000256" key="1">
    <source>
        <dbReference type="ARBA" id="ARBA00002668"/>
    </source>
</evidence>
<dbReference type="Gene3D" id="3.30.710.10">
    <property type="entry name" value="Potassium Channel Kv1.1, Chain A"/>
    <property type="match status" value="1"/>
</dbReference>
<dbReference type="Pfam" id="PF07707">
    <property type="entry name" value="BACK"/>
    <property type="match status" value="1"/>
</dbReference>
<proteinExistence type="predicted"/>
<evidence type="ECO:0000256" key="2">
    <source>
        <dbReference type="ARBA" id="ARBA00004906"/>
    </source>
</evidence>
<evidence type="ECO:0000259" key="3">
    <source>
        <dbReference type="Pfam" id="PF00651"/>
    </source>
</evidence>